<dbReference type="AlphaFoldDB" id="A0A2U8WDE2"/>
<dbReference type="Gene3D" id="3.40.50.10180">
    <property type="entry name" value="Glycerate kinase, MOFRL-like N-terminal domain"/>
    <property type="match status" value="1"/>
</dbReference>
<sequence length="443" mass="45300">MSATTPAPTGSPNETGATDLRSLLNGFLTEAIAAAHPARCLLPHLPPPPKGRLVILGAGKAGGSMAAVASRFYREEHGLGADRITGLAVARHGYGEEAPLIRMVEAGHPVPDAAGIEATKEALRIATEAGPDDEVLVLLSGGGSANWIAPAGDLTLAEKQAITRALLRSGAPINEINTVRKHISRIKGGRLALAARNAARILTLAISDVPFDDPAVIASGPTVPDPSTLAEARAICERRGIPLPAAAKALLNDPNNETPKAGDPAFARAEYRIIARPIDALEAAAAAAAKAGYEPVMLGSDLEGEAREVAAEHARLAREAKAQGRKVALISGGELTVTIRGEGHGGPNQEYALALAIALEAEPGIAGIAADTDGTDGGRGEATDPAGGLVDATTLERARAAGLDPAAMLADNDSTRFFATIGDLVQPGPTRTNVNDCRIILVG</sequence>
<keyword evidence="3" id="KW-0418">Kinase</keyword>
<keyword evidence="3" id="KW-0808">Transferase</keyword>
<name>A0A2U8WDE2_9HYPH</name>
<dbReference type="EMBL" id="CP029550">
    <property type="protein sequence ID" value="AWN44187.1"/>
    <property type="molecule type" value="Genomic_DNA"/>
</dbReference>
<dbReference type="Proteomes" id="UP000245926">
    <property type="component" value="Chromosome"/>
</dbReference>
<evidence type="ECO:0000259" key="2">
    <source>
        <dbReference type="Pfam" id="PF13660"/>
    </source>
</evidence>
<dbReference type="GO" id="GO:0008887">
    <property type="term" value="F:glycerate kinase activity"/>
    <property type="evidence" value="ECO:0007669"/>
    <property type="project" value="InterPro"/>
</dbReference>
<dbReference type="InterPro" id="IPR039760">
    <property type="entry name" value="MOFRL_protein"/>
</dbReference>
<dbReference type="PANTHER" id="PTHR12227">
    <property type="entry name" value="GLYCERATE KINASE"/>
    <property type="match status" value="1"/>
</dbReference>
<dbReference type="InterPro" id="IPR007835">
    <property type="entry name" value="MOFRL"/>
</dbReference>
<dbReference type="Pfam" id="PF13660">
    <property type="entry name" value="DUF4147"/>
    <property type="match status" value="1"/>
</dbReference>
<feature type="domain" description="MOFRL" evidence="1">
    <location>
        <begin position="327"/>
        <end position="436"/>
    </location>
</feature>
<dbReference type="PANTHER" id="PTHR12227:SF0">
    <property type="entry name" value="GLYCERATE KINASE"/>
    <property type="match status" value="1"/>
</dbReference>
<evidence type="ECO:0000313" key="3">
    <source>
        <dbReference type="EMBL" id="AWN44187.1"/>
    </source>
</evidence>
<reference evidence="4" key="1">
    <citation type="submission" date="2018-05" db="EMBL/GenBank/DDBJ databases">
        <title>Complete Genome Sequence of Methylobacterium sp. 17SD2-17.</title>
        <authorList>
            <person name="Srinivasan S."/>
        </authorList>
    </citation>
    <scope>NUCLEOTIDE SEQUENCE [LARGE SCALE GENOMIC DNA]</scope>
    <source>
        <strain evidence="4">17SD2-17</strain>
    </source>
</reference>
<gene>
    <name evidence="3" type="ORF">DK389_31340</name>
</gene>
<proteinExistence type="predicted"/>
<dbReference type="KEGG" id="mets:DK389_31340"/>
<protein>
    <submittedName>
        <fullName evidence="3">Glycerate kinase</fullName>
    </submittedName>
</protein>
<dbReference type="Pfam" id="PF05161">
    <property type="entry name" value="MOFRL"/>
    <property type="match status" value="1"/>
</dbReference>
<evidence type="ECO:0000313" key="4">
    <source>
        <dbReference type="Proteomes" id="UP000245926"/>
    </source>
</evidence>
<evidence type="ECO:0000259" key="1">
    <source>
        <dbReference type="Pfam" id="PF05161"/>
    </source>
</evidence>
<organism evidence="3 4">
    <name type="scientific">Methylobacterium durans</name>
    <dbReference type="NCBI Taxonomy" id="2202825"/>
    <lineage>
        <taxon>Bacteria</taxon>
        <taxon>Pseudomonadati</taxon>
        <taxon>Pseudomonadota</taxon>
        <taxon>Alphaproteobacteria</taxon>
        <taxon>Hyphomicrobiales</taxon>
        <taxon>Methylobacteriaceae</taxon>
        <taxon>Methylobacterium</taxon>
    </lineage>
</organism>
<dbReference type="GO" id="GO:0005737">
    <property type="term" value="C:cytoplasm"/>
    <property type="evidence" value="ECO:0007669"/>
    <property type="project" value="TreeGrafter"/>
</dbReference>
<dbReference type="RefSeq" id="WP_109895693.1">
    <property type="nucleotide sequence ID" value="NZ_CP029550.1"/>
</dbReference>
<accession>A0A2U8WDE2</accession>
<dbReference type="InterPro" id="IPR038614">
    <property type="entry name" value="GK_N_sf"/>
</dbReference>
<dbReference type="SUPFAM" id="SSF82544">
    <property type="entry name" value="GckA/TtuD-like"/>
    <property type="match status" value="1"/>
</dbReference>
<dbReference type="Gene3D" id="3.40.1480.10">
    <property type="entry name" value="MOFRL domain"/>
    <property type="match status" value="1"/>
</dbReference>
<dbReference type="InterPro" id="IPR025286">
    <property type="entry name" value="MOFRL_assoc_dom"/>
</dbReference>
<feature type="domain" description="MOFRL-associated" evidence="2">
    <location>
        <begin position="26"/>
        <end position="251"/>
    </location>
</feature>
<dbReference type="FunFam" id="3.40.1480.10:FF:000002">
    <property type="entry name" value="Glycerate kinase"/>
    <property type="match status" value="1"/>
</dbReference>
<dbReference type="InterPro" id="IPR037035">
    <property type="entry name" value="GK-like_C_sf"/>
</dbReference>
<keyword evidence="4" id="KW-1185">Reference proteome</keyword>
<dbReference type="OrthoDB" id="9766552at2"/>